<dbReference type="GO" id="GO:0002143">
    <property type="term" value="P:tRNA wobble position uridine thiolation"/>
    <property type="evidence" value="ECO:0007669"/>
    <property type="project" value="EnsemblFungi"/>
</dbReference>
<comment type="similarity">
    <text evidence="14">In the N-terminal section; belongs to the HesA/MoeB/ThiF family. UBA4 subfamily.</text>
</comment>
<dbReference type="GO" id="GO:0032447">
    <property type="term" value="P:protein urmylation"/>
    <property type="evidence" value="ECO:0007669"/>
    <property type="project" value="EnsemblFungi"/>
</dbReference>
<evidence type="ECO:0000256" key="14">
    <source>
        <dbReference type="HAMAP-Rule" id="MF_03049"/>
    </source>
</evidence>
<dbReference type="SUPFAM" id="SSF69572">
    <property type="entry name" value="Activating enzymes of the ubiquitin-like proteins"/>
    <property type="match status" value="1"/>
</dbReference>
<feature type="active site" description="Cysteine persulfide intermediate; for sulfurtransferase activity" evidence="14">
    <location>
        <position position="469"/>
    </location>
</feature>
<keyword evidence="6 14" id="KW-0479">Metal-binding</keyword>
<evidence type="ECO:0000313" key="18">
    <source>
        <dbReference type="Proteomes" id="UP000078240"/>
    </source>
</evidence>
<dbReference type="Gene3D" id="3.40.50.720">
    <property type="entry name" value="NAD(P)-binding Rossmann-like Domain"/>
    <property type="match status" value="1"/>
</dbReference>
<dbReference type="InterPro" id="IPR036873">
    <property type="entry name" value="Rhodanese-like_dom_sf"/>
</dbReference>
<dbReference type="EC" id="2.8.1.11" evidence="14"/>
<evidence type="ECO:0000256" key="12">
    <source>
        <dbReference type="ARBA" id="ARBA00023268"/>
    </source>
</evidence>
<comment type="catalytic activity">
    <reaction evidence="14">
        <text>[molybdopterin-synthase sulfur-carrier protein]-C-terminal Gly-Gly-AMP + S-sulfanyl-L-cysteinyl-[cysteine desulfurase] + AH2 = [molybdopterin-synthase sulfur-carrier protein]-C-terminal-Gly-aminoethanethioate + L-cysteinyl-[cysteine desulfurase] + A + AMP + 2 H(+)</text>
        <dbReference type="Rhea" id="RHEA:48612"/>
        <dbReference type="Rhea" id="RHEA-COMP:12157"/>
        <dbReference type="Rhea" id="RHEA-COMP:12158"/>
        <dbReference type="Rhea" id="RHEA-COMP:12159"/>
        <dbReference type="Rhea" id="RHEA-COMP:19907"/>
        <dbReference type="ChEBI" id="CHEBI:13193"/>
        <dbReference type="ChEBI" id="CHEBI:15378"/>
        <dbReference type="ChEBI" id="CHEBI:17499"/>
        <dbReference type="ChEBI" id="CHEBI:29950"/>
        <dbReference type="ChEBI" id="CHEBI:61963"/>
        <dbReference type="ChEBI" id="CHEBI:90618"/>
        <dbReference type="ChEBI" id="CHEBI:232372"/>
        <dbReference type="ChEBI" id="CHEBI:456215"/>
        <dbReference type="EC" id="2.8.1.11"/>
    </reaction>
</comment>
<dbReference type="InterPro" id="IPR000594">
    <property type="entry name" value="ThiF_NAD_FAD-bd"/>
</dbReference>
<dbReference type="InterPro" id="IPR045886">
    <property type="entry name" value="ThiF/MoeB/HesA"/>
</dbReference>
<evidence type="ECO:0000256" key="5">
    <source>
        <dbReference type="ARBA" id="ARBA00022695"/>
    </source>
</evidence>
<comment type="pathway">
    <text evidence="14">Cofactor biosynthesis; molybdopterin biosynthesis.</text>
</comment>
<dbReference type="InterPro" id="IPR001763">
    <property type="entry name" value="Rhodanese-like_dom"/>
</dbReference>
<keyword evidence="11 14" id="KW-0501">Molybdenum cofactor biosynthesis</keyword>
<feature type="region of interest" description="Disordered" evidence="15">
    <location>
        <begin position="42"/>
        <end position="68"/>
    </location>
</feature>
<feature type="binding site" evidence="14">
    <location>
        <position position="351"/>
    </location>
    <ligand>
        <name>Zn(2+)</name>
        <dbReference type="ChEBI" id="CHEBI:29105"/>
    </ligand>
</feature>
<comment type="function">
    <text evidence="13">Plays a central role in 2-thiolation of mcm(5)S(2)U at tRNA wobble positions of cytosolic tRNA(Lys), tRNA(Glu) and tRNA(Gln). Also essential during biosynthesis of the molybdenum cofactor. Acts by mediating the C-terminal thiocarboxylation of sulfur carriers urm1 and mocs2a. Its N-terminus first activates urm1 and mocs2a as acyl-adenylates (-COAMP), then the persulfide sulfur on the catalytic cysteine is transferred to urm1 and mocs2a to form thiocarboxylation (-COSH) of their C-terminus. The reaction probably involves hydrogen sulfide that is generated from the persulfide intermediate and that acts as a nucleophile towards urm1 and mocs2a. Subsequently, a transient disulfide bond is formed. Does not use thiosulfate as sulfur donor; nfs1 probably acting as a sulfur donor for thiocarboxylation reactions.</text>
</comment>
<evidence type="ECO:0000256" key="6">
    <source>
        <dbReference type="ARBA" id="ARBA00022723"/>
    </source>
</evidence>
<keyword evidence="10 14" id="KW-0067">ATP-binding</keyword>
<dbReference type="GO" id="GO:0006777">
    <property type="term" value="P:Mo-molybdopterin cofactor biosynthetic process"/>
    <property type="evidence" value="ECO:0007669"/>
    <property type="project" value="UniProtKB-UniRule"/>
</dbReference>
<keyword evidence="5" id="KW-0548">Nucleotidyltransferase</keyword>
<feature type="binding site" evidence="14">
    <location>
        <position position="131"/>
    </location>
    <ligand>
        <name>ATP</name>
        <dbReference type="ChEBI" id="CHEBI:30616"/>
    </ligand>
</feature>
<evidence type="ECO:0000256" key="10">
    <source>
        <dbReference type="ARBA" id="ARBA00022840"/>
    </source>
</evidence>
<keyword evidence="4 14" id="KW-0819">tRNA processing</keyword>
<feature type="active site" description="Glycyl thioester intermediate; for adenylyltransferase activity" evidence="14">
    <location>
        <position position="259"/>
    </location>
</feature>
<dbReference type="PANTHER" id="PTHR10953:SF102">
    <property type="entry name" value="ADENYLYLTRANSFERASE AND SULFURTRANSFERASE MOCS3"/>
    <property type="match status" value="1"/>
</dbReference>
<protein>
    <recommendedName>
        <fullName evidence="14">Adenylyltransferase and sulfurtransferase uba4</fullName>
    </recommendedName>
    <alternativeName>
        <fullName evidence="14">Common component for nitrate reductase and xanthine dehydrogenase protein F</fullName>
    </alternativeName>
    <alternativeName>
        <fullName evidence="14">Ubiquitin-like protein activator 4</fullName>
    </alternativeName>
    <domain>
        <recommendedName>
            <fullName evidence="14">Molybdopterin-synthase adenylyltransferase</fullName>
            <ecNumber evidence="14">2.7.7.80</ecNumber>
        </recommendedName>
        <alternativeName>
            <fullName evidence="14">Adenylyltransferase uba4</fullName>
        </alternativeName>
        <alternativeName>
            <fullName evidence="14">Sulfur carrier protein MOCS2A adenylyltransferase</fullName>
        </alternativeName>
    </domain>
    <domain>
        <recommendedName>
            <fullName evidence="14">Molybdopterin-synthase sulfurtransferase</fullName>
            <ecNumber evidence="14">2.8.1.11</ecNumber>
        </recommendedName>
        <alternativeName>
            <fullName evidence="14">Sulfurtransferase uba4</fullName>
        </alternativeName>
        <alternativeName>
            <fullName evidence="14">Sulfur carrier protein MOCS2A sulfurtransferase</fullName>
        </alternativeName>
    </domain>
</protein>
<dbReference type="GO" id="GO:0001403">
    <property type="term" value="P:invasive growth in response to glucose limitation"/>
    <property type="evidence" value="ECO:0007669"/>
    <property type="project" value="EnsemblFungi"/>
</dbReference>
<comment type="function">
    <text evidence="14">Plays a central role in 2-thiolation of mcm(5)S(2)U at tRNA wobble positions of cytosolic tRNA(Lys), tRNA(Glu) and tRNA(Gln). Also essential during biosynthesis of the molybdenum cofactor. Acts by mediating the C-terminal thiocarboxylation of sulfur carriers urm1 and MOCS2A. Its N-terminus first activates urm1 and MOCS2A as acyl-adenylates (-COAMP), then the persulfide sulfur on the catalytic cysteine is transferred to urm1 and MOCS2A to form thiocarboxylation (-COSH) of their C-terminus. The reaction probably involves hydrogen sulfide that is generated from the persulfide intermediate and that acts as nucleophile towards urm1 and MOCS2A. Subsequently, a transient disulfide bond is formed. Does not use thiosulfate as sulfur donor; nfs1 probably acting as a sulfur donor for thiocarboxylation reactions.</text>
</comment>
<feature type="binding site" evidence="14">
    <location>
        <position position="110"/>
    </location>
    <ligand>
        <name>ATP</name>
        <dbReference type="ChEBI" id="CHEBI:30616"/>
    </ligand>
</feature>
<feature type="binding site" evidence="14">
    <location>
        <begin position="199"/>
        <end position="200"/>
    </location>
    <ligand>
        <name>ATP</name>
        <dbReference type="ChEBI" id="CHEBI:30616"/>
    </ligand>
</feature>
<dbReference type="PANTHER" id="PTHR10953">
    <property type="entry name" value="UBIQUITIN-ACTIVATING ENZYME E1"/>
    <property type="match status" value="1"/>
</dbReference>
<dbReference type="Proteomes" id="UP000078240">
    <property type="component" value="Unassembled WGS sequence"/>
</dbReference>
<evidence type="ECO:0000256" key="15">
    <source>
        <dbReference type="SAM" id="MobiDB-lite"/>
    </source>
</evidence>
<keyword evidence="7 14" id="KW-0547">Nucleotide-binding</keyword>
<dbReference type="UniPathway" id="UPA00344"/>
<dbReference type="GO" id="GO:0042802">
    <property type="term" value="F:identical protein binding"/>
    <property type="evidence" value="ECO:0007669"/>
    <property type="project" value="EnsemblFungi"/>
</dbReference>
<dbReference type="GO" id="GO:0005829">
    <property type="term" value="C:cytosol"/>
    <property type="evidence" value="ECO:0007669"/>
    <property type="project" value="UniProtKB-SubCell"/>
</dbReference>
<comment type="cofactor">
    <cofactor evidence="14">
        <name>Zn(2+)</name>
        <dbReference type="ChEBI" id="CHEBI:29105"/>
    </cofactor>
    <text evidence="14">Binds 1 zinc ion per subunit.</text>
</comment>
<dbReference type="GO" id="GO:0042292">
    <property type="term" value="F:URM1 activating enzyme activity"/>
    <property type="evidence" value="ECO:0007669"/>
    <property type="project" value="EnsemblFungi"/>
</dbReference>
<dbReference type="SMART" id="SM00450">
    <property type="entry name" value="RHOD"/>
    <property type="match status" value="1"/>
</dbReference>
<comment type="pathway">
    <text evidence="14">tRNA modification; 5-methoxycarbonylmethyl-2-thiouridine-tRNA biosynthesis.</text>
</comment>
<feature type="compositionally biased region" description="Basic and acidic residues" evidence="15">
    <location>
        <begin position="48"/>
        <end position="59"/>
    </location>
</feature>
<dbReference type="GO" id="GO:0034599">
    <property type="term" value="P:cellular response to oxidative stress"/>
    <property type="evidence" value="ECO:0007669"/>
    <property type="project" value="EnsemblFungi"/>
</dbReference>
<dbReference type="Pfam" id="PF00899">
    <property type="entry name" value="ThiF"/>
    <property type="match status" value="1"/>
</dbReference>
<sequence>MAEPPPPCEAAETDMCGNMHKIDHLRREIAKRETELAELKSRLAVAESEERAQKQQHERDDDDGGETAWRWPLEEHEYERYGRQMIVPGFGLQAQLRLKKSRVLIVGTGGLGCPAAAYLAGAGVGTLGLVDADVVEVSNLHRQVAHATSRVGMSKVLSAITYLRELNPTITYRSHEEALTPRNARSIVSQYDLVLDCTDHPTSRYLVSDACVLLRRPLVSASAFQTSGQLVALNSPPGRGPCYRCVFPRPPPPESVVGCGEGGIVGPVVGVMGVLQALEAIRIISSGGLEQEDEEEKHSAAAAAAVGGVKAAEAKQRPDKPAEHRLLIFSAMGGDGPSFRSVRMKGRRADCFACSDKPGLSLEFLETSADYVQFCGVAQPVSLLAPHERVSVDEYRQIRAAQQQQQHQHQDQHTQQRQHLLVDVRPAEQFSLGSIPGAVNVPISRFNRGEPMPELDDVAREGVPVYFVCRVGNDSQIAARKFKDQHGLEKDKEGETFIGDIAGGLRAWKDAFDSTMPFI</sequence>
<dbReference type="GO" id="GO:0007114">
    <property type="term" value="P:cell budding"/>
    <property type="evidence" value="ECO:0007669"/>
    <property type="project" value="EnsemblFungi"/>
</dbReference>
<feature type="binding site" evidence="14">
    <location>
        <position position="354"/>
    </location>
    <ligand>
        <name>Zn(2+)</name>
        <dbReference type="ChEBI" id="CHEBI:29105"/>
    </ligand>
</feature>
<keyword evidence="9 14" id="KW-0862">Zinc</keyword>
<dbReference type="EC" id="2.7.7.80" evidence="14"/>
<dbReference type="FunFam" id="3.40.50.720:FF:000033">
    <property type="entry name" value="Adenylyltransferase and sulfurtransferase MOCS3"/>
    <property type="match status" value="1"/>
</dbReference>
<gene>
    <name evidence="14" type="primary">uba4</name>
    <name evidence="14" type="synonym">cnxF</name>
    <name evidence="17" type="ORF">VFPBJ_01613</name>
</gene>
<comment type="catalytic activity">
    <reaction evidence="14">
        <text>[molybdopterin-synthase sulfur-carrier protein]-C-terminal Gly-Gly + ATP + H(+) = [molybdopterin-synthase sulfur-carrier protein]-C-terminal Gly-Gly-AMP + diphosphate</text>
        <dbReference type="Rhea" id="RHEA:43616"/>
        <dbReference type="Rhea" id="RHEA-COMP:12159"/>
        <dbReference type="Rhea" id="RHEA-COMP:12202"/>
        <dbReference type="ChEBI" id="CHEBI:15378"/>
        <dbReference type="ChEBI" id="CHEBI:30616"/>
        <dbReference type="ChEBI" id="CHEBI:33019"/>
        <dbReference type="ChEBI" id="CHEBI:90618"/>
        <dbReference type="ChEBI" id="CHEBI:90778"/>
        <dbReference type="EC" id="2.7.7.80"/>
    </reaction>
</comment>
<keyword evidence="8" id="KW-0833">Ubl conjugation pathway</keyword>
<dbReference type="HAMAP" id="MF_03049">
    <property type="entry name" value="MOCS3_Uba4"/>
    <property type="match status" value="1"/>
</dbReference>
<evidence type="ECO:0000259" key="16">
    <source>
        <dbReference type="PROSITE" id="PS50206"/>
    </source>
</evidence>
<keyword evidence="3 14" id="KW-0808">Transferase</keyword>
<evidence type="ECO:0000256" key="4">
    <source>
        <dbReference type="ARBA" id="ARBA00022694"/>
    </source>
</evidence>
<name>A0A179HDJ9_PURLI</name>
<evidence type="ECO:0000313" key="17">
    <source>
        <dbReference type="EMBL" id="OAQ87573.1"/>
    </source>
</evidence>
<dbReference type="UniPathway" id="UPA00988"/>
<feature type="binding site" evidence="14">
    <location>
        <position position="245"/>
    </location>
    <ligand>
        <name>Zn(2+)</name>
        <dbReference type="ChEBI" id="CHEBI:29105"/>
    </ligand>
</feature>
<evidence type="ECO:0000256" key="1">
    <source>
        <dbReference type="ARBA" id="ARBA00004514"/>
    </source>
</evidence>
<evidence type="ECO:0000256" key="13">
    <source>
        <dbReference type="ARBA" id="ARBA00043893"/>
    </source>
</evidence>
<feature type="binding site" evidence="14">
    <location>
        <begin position="138"/>
        <end position="142"/>
    </location>
    <ligand>
        <name>ATP</name>
        <dbReference type="ChEBI" id="CHEBI:30616"/>
    </ligand>
</feature>
<evidence type="ECO:0000256" key="8">
    <source>
        <dbReference type="ARBA" id="ARBA00022786"/>
    </source>
</evidence>
<proteinExistence type="inferred from homology"/>
<feature type="binding site" evidence="14">
    <location>
        <position position="242"/>
    </location>
    <ligand>
        <name>Zn(2+)</name>
        <dbReference type="ChEBI" id="CHEBI:29105"/>
    </ligand>
</feature>
<dbReference type="Gene3D" id="3.40.250.10">
    <property type="entry name" value="Rhodanese-like domain"/>
    <property type="match status" value="1"/>
</dbReference>
<dbReference type="PROSITE" id="PS50206">
    <property type="entry name" value="RHODANESE_3"/>
    <property type="match status" value="1"/>
</dbReference>
<evidence type="ECO:0000256" key="3">
    <source>
        <dbReference type="ARBA" id="ARBA00022679"/>
    </source>
</evidence>
<reference evidence="17 18" key="1">
    <citation type="submission" date="2016-01" db="EMBL/GenBank/DDBJ databases">
        <title>Biosynthesis of antibiotic leucinostatins and their inhibition on Phytophthora in bio-control Purpureocillium lilacinum.</title>
        <authorList>
            <person name="Wang G."/>
            <person name="Liu Z."/>
            <person name="Lin R."/>
            <person name="Li E."/>
            <person name="Mao Z."/>
            <person name="Ling J."/>
            <person name="Yin W."/>
            <person name="Xie B."/>
        </authorList>
    </citation>
    <scope>NUCLEOTIDE SEQUENCE [LARGE SCALE GENOMIC DNA]</scope>
    <source>
        <strain evidence="17">PLBJ-1</strain>
    </source>
</reference>
<dbReference type="GO" id="GO:0004792">
    <property type="term" value="F:thiosulfate-cyanide sulfurtransferase activity"/>
    <property type="evidence" value="ECO:0007669"/>
    <property type="project" value="EnsemblFungi"/>
</dbReference>
<dbReference type="GO" id="GO:2000220">
    <property type="term" value="P:regulation of pseudohyphal growth"/>
    <property type="evidence" value="ECO:0007669"/>
    <property type="project" value="EnsemblFungi"/>
</dbReference>
<comment type="caution">
    <text evidence="17">The sequence shown here is derived from an EMBL/GenBank/DDBJ whole genome shotgun (WGS) entry which is preliminary data.</text>
</comment>
<keyword evidence="12 14" id="KW-0511">Multifunctional enzyme</keyword>
<evidence type="ECO:0000256" key="7">
    <source>
        <dbReference type="ARBA" id="ARBA00022741"/>
    </source>
</evidence>
<dbReference type="CDD" id="cd00757">
    <property type="entry name" value="ThiF_MoeB_HesA_family"/>
    <property type="match status" value="1"/>
</dbReference>
<dbReference type="Pfam" id="PF00581">
    <property type="entry name" value="Rhodanese"/>
    <property type="match status" value="1"/>
</dbReference>
<evidence type="ECO:0000256" key="2">
    <source>
        <dbReference type="ARBA" id="ARBA00022490"/>
    </source>
</evidence>
<keyword evidence="2 14" id="KW-0963">Cytoplasm</keyword>
<evidence type="ECO:0000256" key="9">
    <source>
        <dbReference type="ARBA" id="ARBA00022833"/>
    </source>
</evidence>
<dbReference type="AlphaFoldDB" id="A0A179HDJ9"/>
<evidence type="ECO:0000256" key="11">
    <source>
        <dbReference type="ARBA" id="ARBA00023150"/>
    </source>
</evidence>
<dbReference type="InterPro" id="IPR028885">
    <property type="entry name" value="MOCS3/Uba4"/>
</dbReference>
<feature type="binding site" evidence="14">
    <location>
        <position position="155"/>
    </location>
    <ligand>
        <name>ATP</name>
        <dbReference type="ChEBI" id="CHEBI:30616"/>
    </ligand>
</feature>
<dbReference type="GO" id="GO:0061605">
    <property type="term" value="F:molybdopterin-synthase adenylyltransferase activity"/>
    <property type="evidence" value="ECO:0007669"/>
    <property type="project" value="UniProtKB-EC"/>
</dbReference>
<accession>A0A179HDJ9</accession>
<dbReference type="InterPro" id="IPR035985">
    <property type="entry name" value="Ubiquitin-activating_enz"/>
</dbReference>
<dbReference type="GO" id="GO:0046872">
    <property type="term" value="F:metal ion binding"/>
    <property type="evidence" value="ECO:0007669"/>
    <property type="project" value="UniProtKB-KW"/>
</dbReference>
<organism evidence="17 18">
    <name type="scientific">Purpureocillium lilacinum</name>
    <name type="common">Paecilomyces lilacinus</name>
    <dbReference type="NCBI Taxonomy" id="33203"/>
    <lineage>
        <taxon>Eukaryota</taxon>
        <taxon>Fungi</taxon>
        <taxon>Dikarya</taxon>
        <taxon>Ascomycota</taxon>
        <taxon>Pezizomycotina</taxon>
        <taxon>Sordariomycetes</taxon>
        <taxon>Hypocreomycetidae</taxon>
        <taxon>Hypocreales</taxon>
        <taxon>Ophiocordycipitaceae</taxon>
        <taxon>Purpureocillium</taxon>
    </lineage>
</organism>
<comment type="subcellular location">
    <subcellularLocation>
        <location evidence="1">Cytoplasm</location>
        <location evidence="1">Cytosol</location>
    </subcellularLocation>
</comment>
<feature type="domain" description="Rhodanese" evidence="16">
    <location>
        <begin position="415"/>
        <end position="517"/>
    </location>
</feature>
<dbReference type="GO" id="GO:0005524">
    <property type="term" value="F:ATP binding"/>
    <property type="evidence" value="ECO:0007669"/>
    <property type="project" value="UniProtKB-KW"/>
</dbReference>
<dbReference type="GO" id="GO:0061604">
    <property type="term" value="F:molybdopterin-synthase sulfurtransferase activity"/>
    <property type="evidence" value="ECO:0007669"/>
    <property type="project" value="UniProtKB-EC"/>
</dbReference>
<dbReference type="EMBL" id="LSBH01000001">
    <property type="protein sequence ID" value="OAQ87573.1"/>
    <property type="molecule type" value="Genomic_DNA"/>
</dbReference>